<dbReference type="SMART" id="SM01134">
    <property type="entry name" value="DeoRC"/>
    <property type="match status" value="1"/>
</dbReference>
<evidence type="ECO:0000256" key="1">
    <source>
        <dbReference type="ARBA" id="ARBA00023015"/>
    </source>
</evidence>
<evidence type="ECO:0000256" key="2">
    <source>
        <dbReference type="ARBA" id="ARBA00023125"/>
    </source>
</evidence>
<proteinExistence type="predicted"/>
<dbReference type="InterPro" id="IPR036390">
    <property type="entry name" value="WH_DNA-bd_sf"/>
</dbReference>
<reference evidence="5" key="1">
    <citation type="submission" date="2020-08" db="EMBL/GenBank/DDBJ databases">
        <title>Genome public.</title>
        <authorList>
            <person name="Liu C."/>
            <person name="Sun Q."/>
        </authorList>
    </citation>
    <scope>NUCLEOTIDE SEQUENCE</scope>
    <source>
        <strain evidence="5">NSJ-31</strain>
    </source>
</reference>
<dbReference type="InterPro" id="IPR001034">
    <property type="entry name" value="DeoR_HTH"/>
</dbReference>
<dbReference type="Gene3D" id="1.10.10.10">
    <property type="entry name" value="Winged helix-like DNA-binding domain superfamily/Winged helix DNA-binding domain"/>
    <property type="match status" value="1"/>
</dbReference>
<dbReference type="Pfam" id="PF00455">
    <property type="entry name" value="DeoRC"/>
    <property type="match status" value="1"/>
</dbReference>
<dbReference type="InterPro" id="IPR036388">
    <property type="entry name" value="WH-like_DNA-bd_sf"/>
</dbReference>
<dbReference type="PANTHER" id="PTHR30363:SF8">
    <property type="entry name" value="DEOXYRIBOSE OPERON REPRESSOR"/>
    <property type="match status" value="1"/>
</dbReference>
<accession>A0A926DXK2</accession>
<dbReference type="SUPFAM" id="SSF46785">
    <property type="entry name" value="Winged helix' DNA-binding domain"/>
    <property type="match status" value="1"/>
</dbReference>
<dbReference type="GO" id="GO:0003700">
    <property type="term" value="F:DNA-binding transcription factor activity"/>
    <property type="evidence" value="ECO:0007669"/>
    <property type="project" value="InterPro"/>
</dbReference>
<comment type="caution">
    <text evidence="5">The sequence shown here is derived from an EMBL/GenBank/DDBJ whole genome shotgun (WGS) entry which is preliminary data.</text>
</comment>
<sequence>MNKKTERIGKLIEILKVRGYVSIHELSSMLGVSEMTVRRDLRLLEQNRVAENVDGTSVYNPAHTLTKDDMGYNLLGEMQKRNEQKDDIGRLAATLVKKDDIVIMDTGTTTERIVQHLPTHLDITVLCYNINILMELRRNPGVRMLFAGGRYHPNTQMFESEEGIEYIRGLRACKVFLSASGVHSELGVTCANSYEVPTKRAIIRSSVEKILVADSSKFGAVRPAYFCDLTEVNAVITDRGLSEEWQNKLKEMGIQLYLA</sequence>
<dbReference type="GO" id="GO:0003677">
    <property type="term" value="F:DNA binding"/>
    <property type="evidence" value="ECO:0007669"/>
    <property type="project" value="UniProtKB-KW"/>
</dbReference>
<evidence type="ECO:0000313" key="5">
    <source>
        <dbReference type="EMBL" id="MBC8547105.1"/>
    </source>
</evidence>
<keyword evidence="1" id="KW-0805">Transcription regulation</keyword>
<dbReference type="InterPro" id="IPR014036">
    <property type="entry name" value="DeoR-like_C"/>
</dbReference>
<name>A0A926DXK2_9FIRM</name>
<evidence type="ECO:0000313" key="6">
    <source>
        <dbReference type="Proteomes" id="UP000653127"/>
    </source>
</evidence>
<dbReference type="InterPro" id="IPR037171">
    <property type="entry name" value="NagB/RpiA_transferase-like"/>
</dbReference>
<keyword evidence="6" id="KW-1185">Reference proteome</keyword>
<gene>
    <name evidence="5" type="ORF">H8711_09205</name>
</gene>
<protein>
    <submittedName>
        <fullName evidence="5">DeoR/GlpR transcriptional regulator</fullName>
    </submittedName>
</protein>
<dbReference type="PANTHER" id="PTHR30363">
    <property type="entry name" value="HTH-TYPE TRANSCRIPTIONAL REGULATOR SRLR-RELATED"/>
    <property type="match status" value="1"/>
</dbReference>
<keyword evidence="3" id="KW-0804">Transcription</keyword>
<evidence type="ECO:0000259" key="4">
    <source>
        <dbReference type="PROSITE" id="PS51000"/>
    </source>
</evidence>
<feature type="domain" description="HTH deoR-type" evidence="4">
    <location>
        <begin position="4"/>
        <end position="59"/>
    </location>
</feature>
<dbReference type="Pfam" id="PF08220">
    <property type="entry name" value="HTH_DeoR"/>
    <property type="match status" value="1"/>
</dbReference>
<dbReference type="InterPro" id="IPR018356">
    <property type="entry name" value="Tscrpt_reg_HTH_DeoR_CS"/>
</dbReference>
<dbReference type="PROSITE" id="PS51000">
    <property type="entry name" value="HTH_DEOR_2"/>
    <property type="match status" value="1"/>
</dbReference>
<dbReference type="Proteomes" id="UP000653127">
    <property type="component" value="Unassembled WGS sequence"/>
</dbReference>
<dbReference type="RefSeq" id="WP_249283176.1">
    <property type="nucleotide sequence ID" value="NZ_JACRST010000013.1"/>
</dbReference>
<dbReference type="SMART" id="SM00420">
    <property type="entry name" value="HTH_DEOR"/>
    <property type="match status" value="1"/>
</dbReference>
<keyword evidence="2" id="KW-0238">DNA-binding</keyword>
<dbReference type="Gene3D" id="3.40.50.1360">
    <property type="match status" value="1"/>
</dbReference>
<dbReference type="SUPFAM" id="SSF100950">
    <property type="entry name" value="NagB/RpiA/CoA transferase-like"/>
    <property type="match status" value="1"/>
</dbReference>
<organism evidence="5 6">
    <name type="scientific">Ligaoa zhengdingensis</name>
    <dbReference type="NCBI Taxonomy" id="2763658"/>
    <lineage>
        <taxon>Bacteria</taxon>
        <taxon>Bacillati</taxon>
        <taxon>Bacillota</taxon>
        <taxon>Clostridia</taxon>
        <taxon>Eubacteriales</taxon>
        <taxon>Oscillospiraceae</taxon>
        <taxon>Ligaoa</taxon>
    </lineage>
</organism>
<dbReference type="InterPro" id="IPR050313">
    <property type="entry name" value="Carb_Metab_HTH_regulators"/>
</dbReference>
<dbReference type="AlphaFoldDB" id="A0A926DXK2"/>
<dbReference type="PROSITE" id="PS00894">
    <property type="entry name" value="HTH_DEOR_1"/>
    <property type="match status" value="1"/>
</dbReference>
<evidence type="ECO:0000256" key="3">
    <source>
        <dbReference type="ARBA" id="ARBA00023163"/>
    </source>
</evidence>
<dbReference type="EMBL" id="JACRST010000013">
    <property type="protein sequence ID" value="MBC8547105.1"/>
    <property type="molecule type" value="Genomic_DNA"/>
</dbReference>